<name>A0ABN2A2B5_9ACTN</name>
<reference evidence="2" key="1">
    <citation type="journal article" date="2019" name="Int. J. Syst. Evol. Microbiol.">
        <title>The Global Catalogue of Microorganisms (GCM) 10K type strain sequencing project: providing services to taxonomists for standard genome sequencing and annotation.</title>
        <authorList>
            <consortium name="The Broad Institute Genomics Platform"/>
            <consortium name="The Broad Institute Genome Sequencing Center for Infectious Disease"/>
            <person name="Wu L."/>
            <person name="Ma J."/>
        </authorList>
    </citation>
    <scope>NUCLEOTIDE SEQUENCE [LARGE SCALE GENOMIC DNA]</scope>
    <source>
        <strain evidence="2">JCM 15481</strain>
    </source>
</reference>
<protein>
    <recommendedName>
        <fullName evidence="3">ATP-binding protein</fullName>
    </recommendedName>
</protein>
<gene>
    <name evidence="1" type="ORF">GCM10009802_64650</name>
</gene>
<dbReference type="PANTHER" id="PTHR35526">
    <property type="entry name" value="ANTI-SIGMA-F FACTOR RSBW-RELATED"/>
    <property type="match status" value="1"/>
</dbReference>
<dbReference type="CDD" id="cd16936">
    <property type="entry name" value="HATPase_RsbW-like"/>
    <property type="match status" value="1"/>
</dbReference>
<keyword evidence="2" id="KW-1185">Reference proteome</keyword>
<accession>A0ABN2A2B5</accession>
<dbReference type="InterPro" id="IPR050267">
    <property type="entry name" value="Anti-sigma-factor_SerPK"/>
</dbReference>
<dbReference type="PANTHER" id="PTHR35526:SF3">
    <property type="entry name" value="ANTI-SIGMA-F FACTOR RSBW"/>
    <property type="match status" value="1"/>
</dbReference>
<dbReference type="InterPro" id="IPR036890">
    <property type="entry name" value="HATPase_C_sf"/>
</dbReference>
<dbReference type="RefSeq" id="WP_425582514.1">
    <property type="nucleotide sequence ID" value="NZ_BAAAPF010000453.1"/>
</dbReference>
<sequence>MVMFVVAQQAPASSIAVPHGPDGVGLARRRLRADLRARGMAETTVDDAVLVLSELLSNACRHARPLATAAATADAEVLERACADASPTPAPGCVPAPAAAVPAPAATVPAEPPAVPSPGTGDTRVRADWHVDPDGRVTVAVTDGGGPTRPLPATPSVTAKGGRGLAIISSLACDWGVRYDPGPLGEVTVWASLPGA</sequence>
<dbReference type="Gene3D" id="3.30.565.10">
    <property type="entry name" value="Histidine kinase-like ATPase, C-terminal domain"/>
    <property type="match status" value="1"/>
</dbReference>
<evidence type="ECO:0008006" key="3">
    <source>
        <dbReference type="Google" id="ProtNLM"/>
    </source>
</evidence>
<evidence type="ECO:0000313" key="2">
    <source>
        <dbReference type="Proteomes" id="UP001500443"/>
    </source>
</evidence>
<organism evidence="1 2">
    <name type="scientific">Streptomyces synnematoformans</name>
    <dbReference type="NCBI Taxonomy" id="415721"/>
    <lineage>
        <taxon>Bacteria</taxon>
        <taxon>Bacillati</taxon>
        <taxon>Actinomycetota</taxon>
        <taxon>Actinomycetes</taxon>
        <taxon>Kitasatosporales</taxon>
        <taxon>Streptomycetaceae</taxon>
        <taxon>Streptomyces</taxon>
    </lineage>
</organism>
<dbReference type="EMBL" id="BAAAPF010000453">
    <property type="protein sequence ID" value="GAA1509920.1"/>
    <property type="molecule type" value="Genomic_DNA"/>
</dbReference>
<proteinExistence type="predicted"/>
<evidence type="ECO:0000313" key="1">
    <source>
        <dbReference type="EMBL" id="GAA1509920.1"/>
    </source>
</evidence>
<dbReference type="Proteomes" id="UP001500443">
    <property type="component" value="Unassembled WGS sequence"/>
</dbReference>
<comment type="caution">
    <text evidence="1">The sequence shown here is derived from an EMBL/GenBank/DDBJ whole genome shotgun (WGS) entry which is preliminary data.</text>
</comment>